<dbReference type="WBParaSite" id="PSAMB.scaffold3361size18584.g21170.t1">
    <property type="protein sequence ID" value="PSAMB.scaffold3361size18584.g21170.t1"/>
    <property type="gene ID" value="PSAMB.scaffold3361size18584.g21170"/>
</dbReference>
<organism evidence="1 2">
    <name type="scientific">Plectus sambesii</name>
    <dbReference type="NCBI Taxonomy" id="2011161"/>
    <lineage>
        <taxon>Eukaryota</taxon>
        <taxon>Metazoa</taxon>
        <taxon>Ecdysozoa</taxon>
        <taxon>Nematoda</taxon>
        <taxon>Chromadorea</taxon>
        <taxon>Plectida</taxon>
        <taxon>Plectina</taxon>
        <taxon>Plectoidea</taxon>
        <taxon>Plectidae</taxon>
        <taxon>Plectus</taxon>
    </lineage>
</organism>
<dbReference type="Proteomes" id="UP000887566">
    <property type="component" value="Unplaced"/>
</dbReference>
<dbReference type="AlphaFoldDB" id="A0A914W788"/>
<name>A0A914W788_9BILA</name>
<protein>
    <submittedName>
        <fullName evidence="2">Uncharacterized protein</fullName>
    </submittedName>
</protein>
<reference evidence="2" key="1">
    <citation type="submission" date="2022-11" db="UniProtKB">
        <authorList>
            <consortium name="WormBaseParasite"/>
        </authorList>
    </citation>
    <scope>IDENTIFICATION</scope>
</reference>
<proteinExistence type="predicted"/>
<keyword evidence="1" id="KW-1185">Reference proteome</keyword>
<evidence type="ECO:0000313" key="1">
    <source>
        <dbReference type="Proteomes" id="UP000887566"/>
    </source>
</evidence>
<accession>A0A914W788</accession>
<evidence type="ECO:0000313" key="2">
    <source>
        <dbReference type="WBParaSite" id="PSAMB.scaffold3361size18584.g21170.t1"/>
    </source>
</evidence>
<sequence>MRIGRINPAQSSECLYLATLIIEVIVGQPSHKSSFQCGPFIIENREIGCVSVAAFEHKVLPEQTLKPEAKSLGSPFRTLILVVALPFNATITQSECFFD</sequence>